<name>A0A0A9GVT2_ARUDO</name>
<proteinExistence type="predicted"/>
<sequence length="45" mass="5158">MPMLLVTHCVICMFSLLVMNIKMFCKPFVLMDYISCEISPAPVTF</sequence>
<dbReference type="EMBL" id="GBRH01169269">
    <property type="protein sequence ID" value="JAE28627.1"/>
    <property type="molecule type" value="Transcribed_RNA"/>
</dbReference>
<protein>
    <submittedName>
        <fullName evidence="1">Uncharacterized protein</fullName>
    </submittedName>
</protein>
<evidence type="ECO:0000313" key="1">
    <source>
        <dbReference type="EMBL" id="JAE28627.1"/>
    </source>
</evidence>
<organism evidence="1">
    <name type="scientific">Arundo donax</name>
    <name type="common">Giant reed</name>
    <name type="synonym">Donax arundinaceus</name>
    <dbReference type="NCBI Taxonomy" id="35708"/>
    <lineage>
        <taxon>Eukaryota</taxon>
        <taxon>Viridiplantae</taxon>
        <taxon>Streptophyta</taxon>
        <taxon>Embryophyta</taxon>
        <taxon>Tracheophyta</taxon>
        <taxon>Spermatophyta</taxon>
        <taxon>Magnoliopsida</taxon>
        <taxon>Liliopsida</taxon>
        <taxon>Poales</taxon>
        <taxon>Poaceae</taxon>
        <taxon>PACMAD clade</taxon>
        <taxon>Arundinoideae</taxon>
        <taxon>Arundineae</taxon>
        <taxon>Arundo</taxon>
    </lineage>
</organism>
<reference evidence="1" key="2">
    <citation type="journal article" date="2015" name="Data Brief">
        <title>Shoot transcriptome of the giant reed, Arundo donax.</title>
        <authorList>
            <person name="Barrero R.A."/>
            <person name="Guerrero F.D."/>
            <person name="Moolhuijzen P."/>
            <person name="Goolsby J.A."/>
            <person name="Tidwell J."/>
            <person name="Bellgard S.E."/>
            <person name="Bellgard M.I."/>
        </authorList>
    </citation>
    <scope>NUCLEOTIDE SEQUENCE</scope>
    <source>
        <tissue evidence="1">Shoot tissue taken approximately 20 cm above the soil surface</tissue>
    </source>
</reference>
<accession>A0A0A9GVT2</accession>
<dbReference type="AlphaFoldDB" id="A0A0A9GVT2"/>
<reference evidence="1" key="1">
    <citation type="submission" date="2014-09" db="EMBL/GenBank/DDBJ databases">
        <authorList>
            <person name="Magalhaes I.L.F."/>
            <person name="Oliveira U."/>
            <person name="Santos F.R."/>
            <person name="Vidigal T.H.D.A."/>
            <person name="Brescovit A.D."/>
            <person name="Santos A.J."/>
        </authorList>
    </citation>
    <scope>NUCLEOTIDE SEQUENCE</scope>
    <source>
        <tissue evidence="1">Shoot tissue taken approximately 20 cm above the soil surface</tissue>
    </source>
</reference>